<keyword evidence="2" id="KW-1185">Reference proteome</keyword>
<accession>A0A9P0KHI9</accession>
<dbReference type="EMBL" id="CAKOFQ010006824">
    <property type="protein sequence ID" value="CAH1974378.1"/>
    <property type="molecule type" value="Genomic_DNA"/>
</dbReference>
<comment type="caution">
    <text evidence="1">The sequence shown here is derived from an EMBL/GenBank/DDBJ whole genome shotgun (WGS) entry which is preliminary data.</text>
</comment>
<evidence type="ECO:0000313" key="1">
    <source>
        <dbReference type="EMBL" id="CAH1974378.1"/>
    </source>
</evidence>
<organism evidence="1 2">
    <name type="scientific">Acanthoscelides obtectus</name>
    <name type="common">Bean weevil</name>
    <name type="synonym">Bruchus obtectus</name>
    <dbReference type="NCBI Taxonomy" id="200917"/>
    <lineage>
        <taxon>Eukaryota</taxon>
        <taxon>Metazoa</taxon>
        <taxon>Ecdysozoa</taxon>
        <taxon>Arthropoda</taxon>
        <taxon>Hexapoda</taxon>
        <taxon>Insecta</taxon>
        <taxon>Pterygota</taxon>
        <taxon>Neoptera</taxon>
        <taxon>Endopterygota</taxon>
        <taxon>Coleoptera</taxon>
        <taxon>Polyphaga</taxon>
        <taxon>Cucujiformia</taxon>
        <taxon>Chrysomeloidea</taxon>
        <taxon>Chrysomelidae</taxon>
        <taxon>Bruchinae</taxon>
        <taxon>Bruchini</taxon>
        <taxon>Acanthoscelides</taxon>
    </lineage>
</organism>
<sequence length="40" mass="4547">MENKQWSETVESDKKSLIFCYADHIPSSWSREALASLSDG</sequence>
<dbReference type="AlphaFoldDB" id="A0A9P0KHI9"/>
<proteinExistence type="predicted"/>
<evidence type="ECO:0000313" key="2">
    <source>
        <dbReference type="Proteomes" id="UP001152888"/>
    </source>
</evidence>
<gene>
    <name evidence="1" type="ORF">ACAOBT_LOCUS11050</name>
</gene>
<protein>
    <submittedName>
        <fullName evidence="1">Uncharacterized protein</fullName>
    </submittedName>
</protein>
<dbReference type="Proteomes" id="UP001152888">
    <property type="component" value="Unassembled WGS sequence"/>
</dbReference>
<name>A0A9P0KHI9_ACAOB</name>
<reference evidence="1" key="1">
    <citation type="submission" date="2022-03" db="EMBL/GenBank/DDBJ databases">
        <authorList>
            <person name="Sayadi A."/>
        </authorList>
    </citation>
    <scope>NUCLEOTIDE SEQUENCE</scope>
</reference>